<sequence length="952" mass="103398">MKRFLLSLVLIFFTINTLFAQRDTEHWIAPYYTNPVGGYDNKVYLSTDSTTPFDVQIKSADVVIGTVTISKGDPKTFDVDKSLISAEGTTDAFVVGSKGLYLKAERPFYCSLRLANSSHGEIITSKGRAGIGTKFYVATSPNTRTEANSSSSTDNFTAAVLATEDNTSVTVSWNTPGLKFVNGNLSVQSYSFVLNKGQSFIFAGKVEDASANSKGFIGAKIVSSKPITLTNGSCNGNFSTPTPLNSPSAGLDGSDPILDQAVPVDKLGNTFAMVKTRSTQPDSNMEGGLIIATEDNTQIFINGSGSPVATLNEGGWYRINEPSYATQAGGAHSNMFISTSKNVYLYQFVGIDNSDATNGFNYIPPLNCFLPRKIDEIGKINEMPSISTGSIKLKLNILTEVGATVMVNGVPPTAAEGPYPLTGNSQWVTYSVANFPPNLTITSNKAVTAGINGGFSSAGYGGYFAGFSSTPYITKKSGECVPDIILQVEEGYDTYQWALNDVAISGATAFTYTPTQPGYYTVKVTMGACQSIVTAPYKVVNCLKKTTKEEPACSTKIITPTFTSSTQTPVISTIKILTPPTNGTAVINPDGTITYTPKPNFEGTDKIVYTFCGDSADFMDCEEVTLNLKVVPFIVKDATIKACWYDVAPYAYFDLTKANVTDYGNATKKYYRTLKDLTAGINEIPATTAANYPATGGFVYVKITTEQGCTATAKIELIPIPVKKSPILVDKYICIDDKTDLEAGSGYDSYQWSTGATSSGIRGVGVGEYTVILEKNGCFLTQVVRVRKAQDPVIQQIEINNTTATVIVAGGKAPYKYSVDGTTNWQDSNSFTGLNRGQHRFYVKDAYNCTPISAEVTVPNLLNAITPNGDNINDYIDYSDLAYKDNLSFVIYDRYGNMIFTGNKFNNYKWDGRHFDKKLVTGTYWYHVSWNESNKEKTEIKYTGWIMVKNRE</sequence>
<evidence type="ECO:0000313" key="3">
    <source>
        <dbReference type="EMBL" id="SDJ51108.1"/>
    </source>
</evidence>
<dbReference type="AlphaFoldDB" id="A0A2X2Z7G7"/>
<gene>
    <name evidence="4" type="ORF">NCTC13492_03444</name>
    <name evidence="3" type="ORF">SAMN05421542_3626</name>
</gene>
<evidence type="ECO:0000256" key="1">
    <source>
        <dbReference type="SAM" id="SignalP"/>
    </source>
</evidence>
<name>A0A2X2Z7G7_CHRJE</name>
<feature type="signal peptide" evidence="1">
    <location>
        <begin position="1"/>
        <end position="20"/>
    </location>
</feature>
<dbReference type="EMBL" id="FNEG01000006">
    <property type="protein sequence ID" value="SDJ51108.1"/>
    <property type="molecule type" value="Genomic_DNA"/>
</dbReference>
<dbReference type="Pfam" id="PF13585">
    <property type="entry name" value="CHU_C"/>
    <property type="match status" value="1"/>
</dbReference>
<evidence type="ECO:0000313" key="6">
    <source>
        <dbReference type="Proteomes" id="UP000251670"/>
    </source>
</evidence>
<keyword evidence="5" id="KW-1185">Reference proteome</keyword>
<organism evidence="4 6">
    <name type="scientific">Chryseobacterium jejuense</name>
    <dbReference type="NCBI Taxonomy" id="445960"/>
    <lineage>
        <taxon>Bacteria</taxon>
        <taxon>Pseudomonadati</taxon>
        <taxon>Bacteroidota</taxon>
        <taxon>Flavobacteriia</taxon>
        <taxon>Flavobacteriales</taxon>
        <taxon>Weeksellaceae</taxon>
        <taxon>Chryseobacterium group</taxon>
        <taxon>Chryseobacterium</taxon>
    </lineage>
</organism>
<dbReference type="Pfam" id="PF17517">
    <property type="entry name" value="IgGFc_binding"/>
    <property type="match status" value="1"/>
</dbReference>
<reference evidence="3 5" key="1">
    <citation type="submission" date="2016-10" db="EMBL/GenBank/DDBJ databases">
        <authorList>
            <person name="Varghese N."/>
            <person name="Submissions S."/>
        </authorList>
    </citation>
    <scope>NUCLEOTIDE SEQUENCE [LARGE SCALE GENOMIC DNA]</scope>
    <source>
        <strain evidence="3 5">DSM 19299</strain>
    </source>
</reference>
<dbReference type="NCBIfam" id="TIGR04131">
    <property type="entry name" value="Bac_Flav_CTERM"/>
    <property type="match status" value="1"/>
</dbReference>
<feature type="domain" description="IgGFc-binding protein N-terminal" evidence="2">
    <location>
        <begin position="131"/>
        <end position="451"/>
    </location>
</feature>
<dbReference type="OrthoDB" id="9765926at2"/>
<dbReference type="Pfam" id="PF17963">
    <property type="entry name" value="Big_9"/>
    <property type="match status" value="1"/>
</dbReference>
<dbReference type="Proteomes" id="UP000199426">
    <property type="component" value="Unassembled WGS sequence"/>
</dbReference>
<reference evidence="4 6" key="2">
    <citation type="submission" date="2018-06" db="EMBL/GenBank/DDBJ databases">
        <authorList>
            <consortium name="Pathogen Informatics"/>
            <person name="Doyle S."/>
        </authorList>
    </citation>
    <scope>NUCLEOTIDE SEQUENCE [LARGE SCALE GENOMIC DNA]</scope>
    <source>
        <strain evidence="4 6">NCTC13492</strain>
    </source>
</reference>
<dbReference type="Gene3D" id="2.60.40.3440">
    <property type="match status" value="1"/>
</dbReference>
<proteinExistence type="predicted"/>
<dbReference type="InterPro" id="IPR026341">
    <property type="entry name" value="T9SS_type_B"/>
</dbReference>
<evidence type="ECO:0000259" key="2">
    <source>
        <dbReference type="Pfam" id="PF17517"/>
    </source>
</evidence>
<dbReference type="EMBL" id="UAWB01000012">
    <property type="protein sequence ID" value="SQB46370.1"/>
    <property type="molecule type" value="Genomic_DNA"/>
</dbReference>
<evidence type="ECO:0000313" key="4">
    <source>
        <dbReference type="EMBL" id="SQB46370.1"/>
    </source>
</evidence>
<dbReference type="InterPro" id="IPR035234">
    <property type="entry name" value="IgGFc-bd_N"/>
</dbReference>
<dbReference type="InterPro" id="IPR017868">
    <property type="entry name" value="Filamin/ABP280_repeat-like"/>
</dbReference>
<dbReference type="STRING" id="445960.SAMN05421542_3626"/>
<dbReference type="RefSeq" id="WP_089737954.1">
    <property type="nucleotide sequence ID" value="NZ_FNEG01000006.1"/>
</dbReference>
<accession>A0A2X2Z7G7</accession>
<dbReference type="PROSITE" id="PS50194">
    <property type="entry name" value="FILAMIN_REPEAT"/>
    <property type="match status" value="1"/>
</dbReference>
<keyword evidence="1" id="KW-0732">Signal</keyword>
<dbReference type="Proteomes" id="UP000251670">
    <property type="component" value="Unassembled WGS sequence"/>
</dbReference>
<evidence type="ECO:0000313" key="5">
    <source>
        <dbReference type="Proteomes" id="UP000199426"/>
    </source>
</evidence>
<feature type="chain" id="PRO_5017071897" evidence="1">
    <location>
        <begin position="21"/>
        <end position="952"/>
    </location>
</feature>
<protein>
    <submittedName>
        <fullName evidence="3 4">Gliding motility-associated C-terminal domain</fullName>
    </submittedName>
</protein>